<evidence type="ECO:0000256" key="2">
    <source>
        <dbReference type="ARBA" id="ARBA00022723"/>
    </source>
</evidence>
<dbReference type="InterPro" id="IPR008275">
    <property type="entry name" value="CoA_E_activase_dom"/>
</dbReference>
<dbReference type="PANTHER" id="PTHR32329">
    <property type="entry name" value="BIFUNCTIONAL PROTEIN [INCLUDES 2-HYDROXYACYL-COA DEHYDRATASE (N-TER) AND ITS ACTIVATOR DOMAIN (C_TERM)-RELATED"/>
    <property type="match status" value="1"/>
</dbReference>
<sequence>MIVAGCDIGSLSAKAVVIEDGSIIASHVIRARPLPRDSAREVMGEVMRSIGLSPDSLDYCVSTGYGRNSVEWADSVESEIACHAKGAWKIVPDARMVIDIGGQDAKAVRFDDQGNVVRYVYNDKCASGTGRFLEIMAEALDVRLEDMGAIAARAQNPVTLSNQCVVFAETEIISLINEGRDISDIISGLHTAMASRVASLARSIELAESVTMSGGVAKNPGMFTALQEALKVKLRPMTIDPQIVGALGAAVIALGKAGGNGGA</sequence>
<dbReference type="Gene3D" id="3.30.420.40">
    <property type="match status" value="2"/>
</dbReference>
<protein>
    <submittedName>
        <fullName evidence="6">2-hydroxyglutaryl-CoA dehydratase activator protein</fullName>
        <ecNumber evidence="6">3.6.1.3</ecNumber>
    </submittedName>
</protein>
<dbReference type="EMBL" id="CAADRM010000018">
    <property type="protein sequence ID" value="VFU11748.1"/>
    <property type="molecule type" value="Genomic_DNA"/>
</dbReference>
<feature type="domain" description="ATPase BadF/BadG/BcrA/BcrD type" evidence="5">
    <location>
        <begin position="5"/>
        <end position="253"/>
    </location>
</feature>
<dbReference type="InterPro" id="IPR002731">
    <property type="entry name" value="ATPase_BadF"/>
</dbReference>
<dbReference type="InterPro" id="IPR043129">
    <property type="entry name" value="ATPase_NBD"/>
</dbReference>
<dbReference type="AlphaFoldDB" id="A0A485LUZ5"/>
<accession>A0A485LUZ5</accession>
<evidence type="ECO:0000313" key="6">
    <source>
        <dbReference type="EMBL" id="VFU11748.1"/>
    </source>
</evidence>
<evidence type="ECO:0000256" key="3">
    <source>
        <dbReference type="ARBA" id="ARBA00023004"/>
    </source>
</evidence>
<keyword evidence="3" id="KW-0408">Iron</keyword>
<organism evidence="6">
    <name type="scientific">anaerobic digester metagenome</name>
    <dbReference type="NCBI Taxonomy" id="1263854"/>
    <lineage>
        <taxon>unclassified sequences</taxon>
        <taxon>metagenomes</taxon>
        <taxon>ecological metagenomes</taxon>
    </lineage>
</organism>
<dbReference type="GO" id="GO:0046872">
    <property type="term" value="F:metal ion binding"/>
    <property type="evidence" value="ECO:0007669"/>
    <property type="project" value="UniProtKB-KW"/>
</dbReference>
<gene>
    <name evidence="6" type="primary">hgdC</name>
    <name evidence="6" type="ORF">SCFA_1140005</name>
</gene>
<dbReference type="EC" id="3.6.1.3" evidence="6"/>
<keyword evidence="2" id="KW-0479">Metal-binding</keyword>
<dbReference type="GO" id="GO:0016787">
    <property type="term" value="F:hydrolase activity"/>
    <property type="evidence" value="ECO:0007669"/>
    <property type="project" value="UniProtKB-KW"/>
</dbReference>
<dbReference type="NCBIfam" id="TIGR00241">
    <property type="entry name" value="CoA_E_activ"/>
    <property type="match status" value="1"/>
</dbReference>
<evidence type="ECO:0000256" key="1">
    <source>
        <dbReference type="ARBA" id="ARBA00001966"/>
    </source>
</evidence>
<dbReference type="Pfam" id="PF01869">
    <property type="entry name" value="BcrAD_BadFG"/>
    <property type="match status" value="1"/>
</dbReference>
<keyword evidence="4" id="KW-0411">Iron-sulfur</keyword>
<proteinExistence type="predicted"/>
<dbReference type="CDD" id="cd24036">
    <property type="entry name" value="ASKHA_NBD_BcrAD_BadFG_HgdC_HadI"/>
    <property type="match status" value="1"/>
</dbReference>
<comment type="cofactor">
    <cofactor evidence="1">
        <name>[4Fe-4S] cluster</name>
        <dbReference type="ChEBI" id="CHEBI:49883"/>
    </cofactor>
</comment>
<dbReference type="InterPro" id="IPR051805">
    <property type="entry name" value="Dehydratase_Activator_Redct"/>
</dbReference>
<dbReference type="GO" id="GO:0051536">
    <property type="term" value="F:iron-sulfur cluster binding"/>
    <property type="evidence" value="ECO:0007669"/>
    <property type="project" value="UniProtKB-KW"/>
</dbReference>
<dbReference type="SUPFAM" id="SSF53067">
    <property type="entry name" value="Actin-like ATPase domain"/>
    <property type="match status" value="1"/>
</dbReference>
<reference evidence="6" key="1">
    <citation type="submission" date="2019-03" db="EMBL/GenBank/DDBJ databases">
        <authorList>
            <person name="Hao L."/>
        </authorList>
    </citation>
    <scope>NUCLEOTIDE SEQUENCE</scope>
</reference>
<evidence type="ECO:0000256" key="4">
    <source>
        <dbReference type="ARBA" id="ARBA00023014"/>
    </source>
</evidence>
<evidence type="ECO:0000259" key="5">
    <source>
        <dbReference type="Pfam" id="PF01869"/>
    </source>
</evidence>
<dbReference type="PANTHER" id="PTHR32329:SF2">
    <property type="entry name" value="BIFUNCTIONAL PROTEIN [INCLUDES 2-HYDROXYACYL-COA DEHYDRATASE (N-TER) AND ITS ACTIVATOR DOMAIN (C_TERM)"/>
    <property type="match status" value="1"/>
</dbReference>
<name>A0A485LUZ5_9ZZZZ</name>
<keyword evidence="6" id="KW-0378">Hydrolase</keyword>